<keyword evidence="6 14" id="KW-0732">Signal</keyword>
<keyword evidence="10 12" id="KW-0472">Membrane</keyword>
<comment type="subcellular location">
    <subcellularLocation>
        <location evidence="1 12">Cell outer membrane</location>
        <topology evidence="1 12">Multi-pass membrane protein</topology>
    </subcellularLocation>
</comment>
<reference evidence="17 18" key="1">
    <citation type="submission" date="2022-11" db="EMBL/GenBank/DDBJ databases">
        <title>Genome sequencing of Acetobacter type strain.</title>
        <authorList>
            <person name="Heo J."/>
            <person name="Lee D."/>
            <person name="Han B.-H."/>
            <person name="Hong S.-B."/>
            <person name="Kwon S.-W."/>
        </authorList>
    </citation>
    <scope>NUCLEOTIDE SEQUENCE [LARGE SCALE GENOMIC DNA]</scope>
    <source>
        <strain evidence="17 18">KACC 21251</strain>
    </source>
</reference>
<feature type="chain" id="PRO_5046232424" evidence="14">
    <location>
        <begin position="42"/>
        <end position="820"/>
    </location>
</feature>
<proteinExistence type="inferred from homology"/>
<comment type="similarity">
    <text evidence="12 13">Belongs to the TonB-dependent receptor family.</text>
</comment>
<dbReference type="RefSeq" id="WP_166121668.1">
    <property type="nucleotide sequence ID" value="NZ_JAPIUX010000005.1"/>
</dbReference>
<evidence type="ECO:0000256" key="12">
    <source>
        <dbReference type="PROSITE-ProRule" id="PRU01360"/>
    </source>
</evidence>
<sequence>MHPVFHVTNRAVMRPNARRVTLKWSLLACVGMAFGGAQAMAASVDTAPRNVTSKSSKTTKTKTFKPTRMKKAAHVRSAAATSVAAPVTEHAMQAGAQSAPTRKGTNEAILVAGHYRTDSAPYQAPTKAPLSAFQPTSVISQHFIENNIPPSGSYDTMVALSPSVVTIGSNGPGLAENNVSVRGFSDGQYNVLFDGIPFADGNNFTHHTTAYYTAHDLGDISVDRGPGDASTMGYATFGGTIDVNGKAPSDQRMVQAYGSMGSWNTYTYGGELNSGRMKKLNNASFVFDGGGVQSNGYQTYSRQQRYNFYGKWVQPLNDHTTLTFMGLYNNLVQSPPPGVTKDQIAKYGPDYGLSNNPNSQNYYKYNVDTIQTDMAYIGLNSDIGGGWTIDNKVYTYAYYHHGHNENDVNGTTQAQYLASAPVWKGKTVACGGTYGANKLTYNSGPGCEFGQAMRQDYRAWGDTFAVNRDFGLAKLKLGFWLEHQTDTRQQGSVNWADGGTFTNPAMPLNRLMTLENFSAQPYVQLTFRPLPNLEISPGFKYALMVRQINAPVNQKTGTPLTYDQTYGAPMPSLNVHYMVNPHWSAYLQVARGFLAPDAAYFYTPNPAANKVSPENTMNYQIGTAWQSRRFTLSADVYYINFSNFVTSNKQNIPGYGPMTVYYNQGGINYYGIEGEASYYLGSGFTAFANGSLNQSKTQGTGAPIANAPDATAAGGMIYEHNGLYASVIDKWVGSRAGSITSAGKAANGLDPFNQLDISIGYTIHSKDHFVPPVKFQLSMTNLADSKKIFAYSGTTADGVSQWNTQPGRGFFGSVSVPIGF</sequence>
<evidence type="ECO:0000256" key="6">
    <source>
        <dbReference type="ARBA" id="ARBA00022729"/>
    </source>
</evidence>
<keyword evidence="2 12" id="KW-0813">Transport</keyword>
<evidence type="ECO:0000256" key="4">
    <source>
        <dbReference type="ARBA" id="ARBA00022496"/>
    </source>
</evidence>
<dbReference type="Pfam" id="PF00593">
    <property type="entry name" value="TonB_dep_Rec_b-barrel"/>
    <property type="match status" value="1"/>
</dbReference>
<evidence type="ECO:0000256" key="5">
    <source>
        <dbReference type="ARBA" id="ARBA00022692"/>
    </source>
</evidence>
<evidence type="ECO:0000259" key="15">
    <source>
        <dbReference type="Pfam" id="PF00593"/>
    </source>
</evidence>
<protein>
    <submittedName>
        <fullName evidence="17">TonB-dependent receptor</fullName>
    </submittedName>
</protein>
<comment type="caution">
    <text evidence="17">The sequence shown here is derived from an EMBL/GenBank/DDBJ whole genome shotgun (WGS) entry which is preliminary data.</text>
</comment>
<evidence type="ECO:0000256" key="3">
    <source>
        <dbReference type="ARBA" id="ARBA00022452"/>
    </source>
</evidence>
<keyword evidence="3 12" id="KW-1134">Transmembrane beta strand</keyword>
<dbReference type="Proteomes" id="UP001526446">
    <property type="component" value="Unassembled WGS sequence"/>
</dbReference>
<evidence type="ECO:0000256" key="13">
    <source>
        <dbReference type="RuleBase" id="RU003357"/>
    </source>
</evidence>
<keyword evidence="11 12" id="KW-0998">Cell outer membrane</keyword>
<dbReference type="Gene3D" id="2.40.170.20">
    <property type="entry name" value="TonB-dependent receptor, beta-barrel domain"/>
    <property type="match status" value="1"/>
</dbReference>
<dbReference type="InterPro" id="IPR039426">
    <property type="entry name" value="TonB-dep_rcpt-like"/>
</dbReference>
<dbReference type="InterPro" id="IPR000531">
    <property type="entry name" value="Beta-barrel_TonB"/>
</dbReference>
<keyword evidence="17" id="KW-0675">Receptor</keyword>
<gene>
    <name evidence="17" type="ORF">OQ252_07145</name>
</gene>
<dbReference type="InterPro" id="IPR012910">
    <property type="entry name" value="Plug_dom"/>
</dbReference>
<evidence type="ECO:0000313" key="18">
    <source>
        <dbReference type="Proteomes" id="UP001526446"/>
    </source>
</evidence>
<evidence type="ECO:0000256" key="14">
    <source>
        <dbReference type="SAM" id="SignalP"/>
    </source>
</evidence>
<keyword evidence="7" id="KW-0408">Iron</keyword>
<dbReference type="Pfam" id="PF07715">
    <property type="entry name" value="Plug"/>
    <property type="match status" value="1"/>
</dbReference>
<name>A0ABT3Q7A9_9PROT</name>
<feature type="domain" description="TonB-dependent receptor plug" evidence="16">
    <location>
        <begin position="134"/>
        <end position="239"/>
    </location>
</feature>
<keyword evidence="5 12" id="KW-0812">Transmembrane</keyword>
<evidence type="ECO:0000259" key="16">
    <source>
        <dbReference type="Pfam" id="PF07715"/>
    </source>
</evidence>
<dbReference type="PANTHER" id="PTHR32552:SF68">
    <property type="entry name" value="FERRICHROME OUTER MEMBRANE TRANSPORTER_PHAGE RECEPTOR"/>
    <property type="match status" value="1"/>
</dbReference>
<keyword evidence="4" id="KW-0410">Iron transport</keyword>
<dbReference type="EMBL" id="JAPIUX010000005">
    <property type="protein sequence ID" value="MCX2561172.1"/>
    <property type="molecule type" value="Genomic_DNA"/>
</dbReference>
<keyword evidence="18" id="KW-1185">Reference proteome</keyword>
<dbReference type="PANTHER" id="PTHR32552">
    <property type="entry name" value="FERRICHROME IRON RECEPTOR-RELATED"/>
    <property type="match status" value="1"/>
</dbReference>
<evidence type="ECO:0000256" key="2">
    <source>
        <dbReference type="ARBA" id="ARBA00022448"/>
    </source>
</evidence>
<dbReference type="SUPFAM" id="SSF56935">
    <property type="entry name" value="Porins"/>
    <property type="match status" value="1"/>
</dbReference>
<evidence type="ECO:0000256" key="7">
    <source>
        <dbReference type="ARBA" id="ARBA00023004"/>
    </source>
</evidence>
<evidence type="ECO:0000313" key="17">
    <source>
        <dbReference type="EMBL" id="MCX2561172.1"/>
    </source>
</evidence>
<evidence type="ECO:0000256" key="9">
    <source>
        <dbReference type="ARBA" id="ARBA00023077"/>
    </source>
</evidence>
<keyword evidence="9 13" id="KW-0798">TonB box</keyword>
<evidence type="ECO:0000256" key="10">
    <source>
        <dbReference type="ARBA" id="ARBA00023136"/>
    </source>
</evidence>
<evidence type="ECO:0000256" key="11">
    <source>
        <dbReference type="ARBA" id="ARBA00023237"/>
    </source>
</evidence>
<feature type="domain" description="TonB-dependent receptor-like beta-barrel" evidence="15">
    <location>
        <begin position="346"/>
        <end position="782"/>
    </location>
</feature>
<evidence type="ECO:0000256" key="1">
    <source>
        <dbReference type="ARBA" id="ARBA00004571"/>
    </source>
</evidence>
<evidence type="ECO:0000256" key="8">
    <source>
        <dbReference type="ARBA" id="ARBA00023065"/>
    </source>
</evidence>
<dbReference type="PROSITE" id="PS52016">
    <property type="entry name" value="TONB_DEPENDENT_REC_3"/>
    <property type="match status" value="1"/>
</dbReference>
<dbReference type="InterPro" id="IPR037066">
    <property type="entry name" value="Plug_dom_sf"/>
</dbReference>
<dbReference type="InterPro" id="IPR036942">
    <property type="entry name" value="Beta-barrel_TonB_sf"/>
</dbReference>
<dbReference type="Gene3D" id="2.170.130.10">
    <property type="entry name" value="TonB-dependent receptor, plug domain"/>
    <property type="match status" value="1"/>
</dbReference>
<organism evidence="17 18">
    <name type="scientific">Acetobacter farinalis</name>
    <dbReference type="NCBI Taxonomy" id="1260984"/>
    <lineage>
        <taxon>Bacteria</taxon>
        <taxon>Pseudomonadati</taxon>
        <taxon>Pseudomonadota</taxon>
        <taxon>Alphaproteobacteria</taxon>
        <taxon>Acetobacterales</taxon>
        <taxon>Acetobacteraceae</taxon>
        <taxon>Acetobacter</taxon>
    </lineage>
</organism>
<accession>A0ABT3Q7A9</accession>
<keyword evidence="8" id="KW-0406">Ion transport</keyword>
<feature type="signal peptide" evidence="14">
    <location>
        <begin position="1"/>
        <end position="41"/>
    </location>
</feature>